<keyword evidence="2" id="KW-0067">ATP-binding</keyword>
<dbReference type="AlphaFoldDB" id="A0A1Y4SSY7"/>
<comment type="caution">
    <text evidence="2">The sequence shown here is derived from an EMBL/GenBank/DDBJ whole genome shotgun (WGS) entry which is preliminary data.</text>
</comment>
<keyword evidence="2" id="KW-0378">Hydrolase</keyword>
<feature type="domain" description="Helicase ATP-binding" evidence="1">
    <location>
        <begin position="14"/>
        <end position="172"/>
    </location>
</feature>
<organism evidence="2 3">
    <name type="scientific">Massilimicrobiota timonensis</name>
    <dbReference type="NCBI Taxonomy" id="1776392"/>
    <lineage>
        <taxon>Bacteria</taxon>
        <taxon>Bacillati</taxon>
        <taxon>Bacillota</taxon>
        <taxon>Erysipelotrichia</taxon>
        <taxon>Erysipelotrichales</taxon>
        <taxon>Erysipelotrichaceae</taxon>
        <taxon>Massilimicrobiota</taxon>
    </lineage>
</organism>
<sequence length="427" mass="50667">MKTINFMQHQKEVLEKSKDYKNVAYYLDMGLGKTFIGAEKLINKGKNVNLVVCQKSKVTDWIEHFKNYYDHEIYDLTNKKSFEEFIQTAKVYDYIKVVGVINYDLAFRRKELLELQDFTLMLDESSLIQNDKSKRTKFILKMKYDNVILLSGTPTSGKYENLWSQCHLLGWNISKRAYDITYVNFKKIVSGDFQHNVVDKNDPYKNVERLKRKMREHGAIFMKTEEVIDLPEQTFIELKCKTSSEYKTFIDNDYVSLKDVEFIGDSDFSKRLCERQLCSVYNRDKLKMFEDLIQSTNDRIVVFYNFNVELETLKDICRIYDKPVSEVNGETKDLKNYEKYSNSITLVQYQAGALGLNLQKANKIIYFTLTDKSELFEQSKKRIHRIGQENRCFYYILLCSGSIEESIYQTLKERKDYTDDLFKEYKR</sequence>
<keyword evidence="3" id="KW-1185">Reference proteome</keyword>
<keyword evidence="2" id="KW-0547">Nucleotide-binding</keyword>
<dbReference type="InterPro" id="IPR014001">
    <property type="entry name" value="Helicase_ATP-bd"/>
</dbReference>
<dbReference type="Gene3D" id="3.40.50.10810">
    <property type="entry name" value="Tandem AAA-ATPase domain"/>
    <property type="match status" value="1"/>
</dbReference>
<reference evidence="2 3" key="1">
    <citation type="journal article" date="2018" name="BMC Genomics">
        <title>Whole genome sequencing and function prediction of 133 gut anaerobes isolated from chicken caecum in pure cultures.</title>
        <authorList>
            <person name="Medvecky M."/>
            <person name="Cejkova D."/>
            <person name="Polansky O."/>
            <person name="Karasova D."/>
            <person name="Kubasova T."/>
            <person name="Cizek A."/>
            <person name="Rychlik I."/>
        </authorList>
    </citation>
    <scope>NUCLEOTIDE SEQUENCE [LARGE SCALE GENOMIC DNA]</scope>
    <source>
        <strain evidence="2 3">An13</strain>
    </source>
</reference>
<keyword evidence="2" id="KW-0347">Helicase</keyword>
<dbReference type="Gene3D" id="3.40.50.300">
    <property type="entry name" value="P-loop containing nucleotide triphosphate hydrolases"/>
    <property type="match status" value="1"/>
</dbReference>
<dbReference type="GO" id="GO:0004386">
    <property type="term" value="F:helicase activity"/>
    <property type="evidence" value="ECO:0007669"/>
    <property type="project" value="UniProtKB-KW"/>
</dbReference>
<evidence type="ECO:0000313" key="3">
    <source>
        <dbReference type="Proteomes" id="UP000195305"/>
    </source>
</evidence>
<protein>
    <submittedName>
        <fullName evidence="2">Helicase SNF2</fullName>
    </submittedName>
</protein>
<evidence type="ECO:0000259" key="1">
    <source>
        <dbReference type="PROSITE" id="PS51192"/>
    </source>
</evidence>
<proteinExistence type="predicted"/>
<dbReference type="PANTHER" id="PTHR10799">
    <property type="entry name" value="SNF2/RAD54 HELICASE FAMILY"/>
    <property type="match status" value="1"/>
</dbReference>
<dbReference type="PROSITE" id="PS51192">
    <property type="entry name" value="HELICASE_ATP_BIND_1"/>
    <property type="match status" value="1"/>
</dbReference>
<dbReference type="Pfam" id="PF00271">
    <property type="entry name" value="Helicase_C"/>
    <property type="match status" value="1"/>
</dbReference>
<dbReference type="InterPro" id="IPR000330">
    <property type="entry name" value="SNF2_N"/>
</dbReference>
<gene>
    <name evidence="2" type="ORF">B5E75_12680</name>
</gene>
<dbReference type="InterPro" id="IPR027417">
    <property type="entry name" value="P-loop_NTPase"/>
</dbReference>
<dbReference type="EMBL" id="NFLJ01000047">
    <property type="protein sequence ID" value="OUQ32062.1"/>
    <property type="molecule type" value="Genomic_DNA"/>
</dbReference>
<dbReference type="InterPro" id="IPR038718">
    <property type="entry name" value="SNF2-like_sf"/>
</dbReference>
<evidence type="ECO:0000313" key="2">
    <source>
        <dbReference type="EMBL" id="OUQ32062.1"/>
    </source>
</evidence>
<dbReference type="Pfam" id="PF00176">
    <property type="entry name" value="SNF2-rel_dom"/>
    <property type="match status" value="1"/>
</dbReference>
<dbReference type="SUPFAM" id="SSF52540">
    <property type="entry name" value="P-loop containing nucleoside triphosphate hydrolases"/>
    <property type="match status" value="2"/>
</dbReference>
<accession>A0A1Y4SSY7</accession>
<dbReference type="GO" id="GO:0005524">
    <property type="term" value="F:ATP binding"/>
    <property type="evidence" value="ECO:0007669"/>
    <property type="project" value="InterPro"/>
</dbReference>
<dbReference type="SMART" id="SM00487">
    <property type="entry name" value="DEXDc"/>
    <property type="match status" value="1"/>
</dbReference>
<dbReference type="OrthoDB" id="9760715at2"/>
<dbReference type="Proteomes" id="UP000195305">
    <property type="component" value="Unassembled WGS sequence"/>
</dbReference>
<name>A0A1Y4SSY7_9FIRM</name>
<dbReference type="InterPro" id="IPR001650">
    <property type="entry name" value="Helicase_C-like"/>
</dbReference>
<dbReference type="RefSeq" id="WP_087359848.1">
    <property type="nucleotide sequence ID" value="NZ_NFLJ01000047.1"/>
</dbReference>